<evidence type="ECO:0000256" key="2">
    <source>
        <dbReference type="ARBA" id="ARBA00022741"/>
    </source>
</evidence>
<accession>A0ABQ7J5E1</accession>
<evidence type="ECO:0000256" key="6">
    <source>
        <dbReference type="SAM" id="MobiDB-lite"/>
    </source>
</evidence>
<feature type="region of interest" description="Disordered" evidence="6">
    <location>
        <begin position="1"/>
        <end position="77"/>
    </location>
</feature>
<dbReference type="InterPro" id="IPR023179">
    <property type="entry name" value="GTP-bd_ortho_bundle_sf"/>
</dbReference>
<keyword evidence="9" id="KW-1185">Reference proteome</keyword>
<dbReference type="InterPro" id="IPR030378">
    <property type="entry name" value="G_CP_dom"/>
</dbReference>
<evidence type="ECO:0000256" key="3">
    <source>
        <dbReference type="ARBA" id="ARBA00023134"/>
    </source>
</evidence>
<proteinExistence type="inferred from homology"/>
<dbReference type="CDD" id="cd01858">
    <property type="entry name" value="NGP_1"/>
    <property type="match status" value="1"/>
</dbReference>
<gene>
    <name evidence="8" type="ORF">IE077_001465</name>
</gene>
<dbReference type="InterPro" id="IPR006073">
    <property type="entry name" value="GTP-bd"/>
</dbReference>
<dbReference type="Pfam" id="PF01926">
    <property type="entry name" value="MMR_HSR1"/>
    <property type="match status" value="1"/>
</dbReference>
<dbReference type="PRINTS" id="PR00326">
    <property type="entry name" value="GTP1OBG"/>
</dbReference>
<organism evidence="8 9">
    <name type="scientific">Cardiosporidium cionae</name>
    <dbReference type="NCBI Taxonomy" id="476202"/>
    <lineage>
        <taxon>Eukaryota</taxon>
        <taxon>Sar</taxon>
        <taxon>Alveolata</taxon>
        <taxon>Apicomplexa</taxon>
        <taxon>Aconoidasida</taxon>
        <taxon>Nephromycida</taxon>
        <taxon>Cardiosporidium</taxon>
    </lineage>
</organism>
<name>A0ABQ7J5E1_9APIC</name>
<feature type="compositionally biased region" description="Basic residues" evidence="6">
    <location>
        <begin position="1"/>
        <end position="13"/>
    </location>
</feature>
<comment type="similarity">
    <text evidence="5">Belongs to the TRAFAC class YlqF/YawG GTPase family. NOG2 subfamily.</text>
</comment>
<evidence type="ECO:0000256" key="5">
    <source>
        <dbReference type="RuleBase" id="RU364023"/>
    </source>
</evidence>
<dbReference type="PANTHER" id="PTHR11089">
    <property type="entry name" value="GTP-BINDING PROTEIN-RELATED"/>
    <property type="match status" value="1"/>
</dbReference>
<feature type="compositionally biased region" description="Basic and acidic residues" evidence="6">
    <location>
        <begin position="60"/>
        <end position="77"/>
    </location>
</feature>
<evidence type="ECO:0000256" key="4">
    <source>
        <dbReference type="ARBA" id="ARBA00023242"/>
    </source>
</evidence>
<dbReference type="InterPro" id="IPR050755">
    <property type="entry name" value="TRAFAC_YlqF/YawG_RiboMat"/>
</dbReference>
<protein>
    <recommendedName>
        <fullName evidence="5">Nucleolar GTP-binding protein 2</fullName>
    </recommendedName>
</protein>
<comment type="subcellular location">
    <subcellularLocation>
        <location evidence="1 5">Nucleus</location>
        <location evidence="1 5">Nucleolus</location>
    </subcellularLocation>
</comment>
<dbReference type="Proteomes" id="UP000823046">
    <property type="component" value="Unassembled WGS sequence"/>
</dbReference>
<feature type="compositionally biased region" description="Polar residues" evidence="6">
    <location>
        <begin position="21"/>
        <end position="47"/>
    </location>
</feature>
<comment type="caution">
    <text evidence="8">The sequence shown here is derived from an EMBL/GenBank/DDBJ whole genome shotgun (WGS) entry which is preliminary data.</text>
</comment>
<keyword evidence="4 5" id="KW-0539">Nucleus</keyword>
<dbReference type="InterPro" id="IPR027417">
    <property type="entry name" value="P-loop_NTPase"/>
</dbReference>
<dbReference type="SUPFAM" id="SSF52540">
    <property type="entry name" value="P-loop containing nucleoside triphosphate hydrolases"/>
    <property type="match status" value="1"/>
</dbReference>
<keyword evidence="3 5" id="KW-0342">GTP-binding</keyword>
<dbReference type="Gene3D" id="3.40.50.300">
    <property type="entry name" value="P-loop containing nucleotide triphosphate hydrolases"/>
    <property type="match status" value="1"/>
</dbReference>
<feature type="domain" description="CP-type G" evidence="7">
    <location>
        <begin position="206"/>
        <end position="367"/>
    </location>
</feature>
<dbReference type="EMBL" id="JADAQX010000903">
    <property type="protein sequence ID" value="KAF8819189.1"/>
    <property type="molecule type" value="Genomic_DNA"/>
</dbReference>
<evidence type="ECO:0000313" key="9">
    <source>
        <dbReference type="Proteomes" id="UP000823046"/>
    </source>
</evidence>
<dbReference type="InterPro" id="IPR024929">
    <property type="entry name" value="GNL2_CP_dom"/>
</dbReference>
<reference evidence="8 9" key="1">
    <citation type="journal article" date="2020" name="bioRxiv">
        <title>Metabolic contributions of an alphaproteobacterial endosymbiont in the apicomplexan Cardiosporidium cionae.</title>
        <authorList>
            <person name="Hunter E.S."/>
            <person name="Paight C.J."/>
            <person name="Lane C.E."/>
        </authorList>
    </citation>
    <scope>NUCLEOTIDE SEQUENCE [LARGE SCALE GENOMIC DNA]</scope>
    <source>
        <strain evidence="8">ESH_2018</strain>
    </source>
</reference>
<sequence>MAKKPSSSKKRKVSAGARRPQASTSSTNPNRAVPSSTKCGKSSLRSKSTIERLNMYRSKPNMEKRREKPTKPARIEPDRRWFGNTRVITQTKLDLFRNEMKKALDDPYNVILKRSKLPLSLVTESNKETKMHLLSVESFESTFGKNKQRKRPKLLANDLEDVLQKVGEGQLTYTHEKDRTLIRESDGSKEAASEEIFKKGTSKRIWMELYKVIDSSDVLIQVLDARDPDGTRCKRFEARLRKDHPNKHLILLLNKCDLIPAWVAERWTKLYSREYPTVAFHSSISRPFGKQTLLQLLRQFASLMKDRKHVSVGFFGYPNVGKSSVINTLRKKKVCKAAPTPGETRIWQYISLTNRIYLIDCPGIVPDEPGSQNETSKVLKGVVRAERIASPEDHIDEVISRVERDSLINRYRLPSDVAFHDSESFLTVVANKMGKLLKAGEPDISTAARIVLYDWQRGRLPFYSLPPHMKKAIRSAPSPEEEEGENCKIPSVEENPTPSNEVTP</sequence>
<dbReference type="PROSITE" id="PS51721">
    <property type="entry name" value="G_CP"/>
    <property type="match status" value="1"/>
</dbReference>
<dbReference type="Pfam" id="PF08153">
    <property type="entry name" value="NGP1NT"/>
    <property type="match status" value="1"/>
</dbReference>
<dbReference type="Gene3D" id="1.10.1580.10">
    <property type="match status" value="1"/>
</dbReference>
<dbReference type="InterPro" id="IPR012971">
    <property type="entry name" value="NOG2_N_dom"/>
</dbReference>
<dbReference type="PANTHER" id="PTHR11089:SF9">
    <property type="entry name" value="NUCLEOLAR GTP-BINDING PROTEIN 2"/>
    <property type="match status" value="1"/>
</dbReference>
<comment type="function">
    <text evidence="5">GTPase that associates with pre-60S ribosomal subunits in the nucleolus and is required for their nuclear export and maturation.</text>
</comment>
<feature type="compositionally biased region" description="Polar residues" evidence="6">
    <location>
        <begin position="494"/>
        <end position="504"/>
    </location>
</feature>
<keyword evidence="2 5" id="KW-0547">Nucleotide-binding</keyword>
<evidence type="ECO:0000256" key="1">
    <source>
        <dbReference type="ARBA" id="ARBA00004604"/>
    </source>
</evidence>
<evidence type="ECO:0000313" key="8">
    <source>
        <dbReference type="EMBL" id="KAF8819189.1"/>
    </source>
</evidence>
<feature type="region of interest" description="Disordered" evidence="6">
    <location>
        <begin position="471"/>
        <end position="504"/>
    </location>
</feature>
<evidence type="ECO:0000259" key="7">
    <source>
        <dbReference type="PROSITE" id="PS51721"/>
    </source>
</evidence>